<protein>
    <submittedName>
        <fullName evidence="1">Uncharacterized protein</fullName>
    </submittedName>
</protein>
<dbReference type="EMBL" id="MN740041">
    <property type="protein sequence ID" value="QHT85363.1"/>
    <property type="molecule type" value="Genomic_DNA"/>
</dbReference>
<dbReference type="AlphaFoldDB" id="A0A6C0HZS8"/>
<reference evidence="1" key="1">
    <citation type="journal article" date="2020" name="Nature">
        <title>Giant virus diversity and host interactions through global metagenomics.</title>
        <authorList>
            <person name="Schulz F."/>
            <person name="Roux S."/>
            <person name="Paez-Espino D."/>
            <person name="Jungbluth S."/>
            <person name="Walsh D.A."/>
            <person name="Denef V.J."/>
            <person name="McMahon K.D."/>
            <person name="Konstantinidis K.T."/>
            <person name="Eloe-Fadrosh E.A."/>
            <person name="Kyrpides N.C."/>
            <person name="Woyke T."/>
        </authorList>
    </citation>
    <scope>NUCLEOTIDE SEQUENCE</scope>
    <source>
        <strain evidence="1">GVMAG-M-3300023184-17</strain>
    </source>
</reference>
<accession>A0A6C0HZS8</accession>
<organism evidence="1">
    <name type="scientific">viral metagenome</name>
    <dbReference type="NCBI Taxonomy" id="1070528"/>
    <lineage>
        <taxon>unclassified sequences</taxon>
        <taxon>metagenomes</taxon>
        <taxon>organismal metagenomes</taxon>
    </lineage>
</organism>
<proteinExistence type="predicted"/>
<sequence length="242" mass="27642">MAAEIRYDVIVVLEGHGCYNTQDVGEIRLCRMVGVPEGMEATFLEAVPCGVTNFSEKDWAEKTIKRWEQFKDKFGPTRKFAYLLREYLKEDTLEHVKETTTPLLLQERKKYPNKADHPQKVLIGHLEDFERLVLSDGAWEIRTFKREYPNRSYTVTPTVIYPEGLTLDGVFKSRSSLLAYLSSMGFTNPLIIDNTCGGIYADSATGARFAGREARAAARGGRKTRRRKSLKRPKVKKLIHFS</sequence>
<evidence type="ECO:0000313" key="1">
    <source>
        <dbReference type="EMBL" id="QHT85363.1"/>
    </source>
</evidence>
<name>A0A6C0HZS8_9ZZZZ</name>